<protein>
    <submittedName>
        <fullName evidence="4">Uncharacterized protein</fullName>
    </submittedName>
</protein>
<accession>A0ABD1J6T7</accession>
<dbReference type="PANTHER" id="PTHR22461">
    <property type="entry name" value="SERINE-RICH COILED-COIL DOMAIN-CONTAINING PROTEIN 2-RELATED"/>
    <property type="match status" value="1"/>
</dbReference>
<gene>
    <name evidence="4" type="ORF">ACEWY4_020674</name>
</gene>
<evidence type="ECO:0000313" key="4">
    <source>
        <dbReference type="EMBL" id="KAL2082901.1"/>
    </source>
</evidence>
<dbReference type="Proteomes" id="UP001591681">
    <property type="component" value="Unassembled WGS sequence"/>
</dbReference>
<feature type="region of interest" description="Disordered" evidence="3">
    <location>
        <begin position="1"/>
        <end position="249"/>
    </location>
</feature>
<name>A0ABD1J6T7_9TELE</name>
<dbReference type="AlphaFoldDB" id="A0ABD1J6T7"/>
<dbReference type="PANTHER" id="PTHR22461:SF2">
    <property type="entry name" value="SERINE-RICH COILED-COIL DOMAIN-CONTAINING PROTEIN 2"/>
    <property type="match status" value="1"/>
</dbReference>
<evidence type="ECO:0000256" key="1">
    <source>
        <dbReference type="ARBA" id="ARBA00010949"/>
    </source>
</evidence>
<feature type="compositionally biased region" description="Polar residues" evidence="3">
    <location>
        <begin position="156"/>
        <end position="172"/>
    </location>
</feature>
<feature type="compositionally biased region" description="Low complexity" evidence="3">
    <location>
        <begin position="191"/>
        <end position="226"/>
    </location>
</feature>
<comment type="caution">
    <text evidence="4">The sequence shown here is derived from an EMBL/GenBank/DDBJ whole genome shotgun (WGS) entry which is preliminary data.</text>
</comment>
<comment type="similarity">
    <text evidence="1">Belongs to the CCSER family.</text>
</comment>
<feature type="compositionally biased region" description="Low complexity" evidence="3">
    <location>
        <begin position="43"/>
        <end position="56"/>
    </location>
</feature>
<evidence type="ECO:0000256" key="3">
    <source>
        <dbReference type="SAM" id="MobiDB-lite"/>
    </source>
</evidence>
<sequence length="651" mass="68443">MEEKASSKASMVSRLPKFGARPSAGSAAPLVNGCAQAPPSPEGKSNPPEGKNNPPEGKSKPPGKANGLIRAASFTLKWRKDNGSSEQSLTAGDKVEGRGLPQIAPLPRETKKPATPAPKARRFGATVTVSSPKAVPKQESKRSPSPKPAAKPSPCGRSSSPQGNGLRPTQNGPGRLGSALRLGRASGLVRPRASSASPRSSSRDSLSQSSDSLKASAASSAPSSDSMVRSQSYTHIKQLPSPADAPIPRSFSFNRAVELAKPLANTQLRPPALRPPQGSLLPSGRPSGLQLPGKVGAAHERSPAATPGGLTGVGPTPPSGLRKPLLPSSMLTKPSRLAYRPTRPAENKAHPQLPLVAGRTAGDGKGEEAVIDSEVSPLTSPELSADSEKAPVPGGALEDPSNRRERDAVLLCPGEVLEDMSLSSASSLERNDTSEEFLDDFDNLGDQLPHGTPDNRQQLVASSQERLRSFLNEAMDWTGKADFGVQRTDFGVQSSCGPLVGVSEPEFPAGSSLELSPSNSSGGTYMWDEEGMAPLGATSHCCSSYGSEGICGDIFSNLDNLESCDLEDDDLMLDGDLSEDAPLCNGECASTYMSIHTHTHTQSHTQACTLPHVHTHTQTHDDTYTYTHTKSHRQACTLTHARTHTHTHSGF</sequence>
<keyword evidence="2" id="KW-0175">Coiled coil</keyword>
<proteinExistence type="inferred from homology"/>
<reference evidence="4 5" key="1">
    <citation type="submission" date="2024-09" db="EMBL/GenBank/DDBJ databases">
        <title>A chromosome-level genome assembly of Gray's grenadier anchovy, Coilia grayii.</title>
        <authorList>
            <person name="Fu Z."/>
        </authorList>
    </citation>
    <scope>NUCLEOTIDE SEQUENCE [LARGE SCALE GENOMIC DNA]</scope>
    <source>
        <strain evidence="4">G4</strain>
        <tissue evidence="4">Muscle</tissue>
    </source>
</reference>
<dbReference type="EMBL" id="JBHFQA010000018">
    <property type="protein sequence ID" value="KAL2082901.1"/>
    <property type="molecule type" value="Genomic_DNA"/>
</dbReference>
<evidence type="ECO:0000256" key="2">
    <source>
        <dbReference type="ARBA" id="ARBA00023054"/>
    </source>
</evidence>
<evidence type="ECO:0000313" key="5">
    <source>
        <dbReference type="Proteomes" id="UP001591681"/>
    </source>
</evidence>
<dbReference type="InterPro" id="IPR029627">
    <property type="entry name" value="CCSER"/>
</dbReference>
<organism evidence="4 5">
    <name type="scientific">Coilia grayii</name>
    <name type="common">Gray's grenadier anchovy</name>
    <dbReference type="NCBI Taxonomy" id="363190"/>
    <lineage>
        <taxon>Eukaryota</taxon>
        <taxon>Metazoa</taxon>
        <taxon>Chordata</taxon>
        <taxon>Craniata</taxon>
        <taxon>Vertebrata</taxon>
        <taxon>Euteleostomi</taxon>
        <taxon>Actinopterygii</taxon>
        <taxon>Neopterygii</taxon>
        <taxon>Teleostei</taxon>
        <taxon>Clupei</taxon>
        <taxon>Clupeiformes</taxon>
        <taxon>Clupeoidei</taxon>
        <taxon>Engraulidae</taxon>
        <taxon>Coilinae</taxon>
        <taxon>Coilia</taxon>
    </lineage>
</organism>
<feature type="region of interest" description="Disordered" evidence="3">
    <location>
        <begin position="262"/>
        <end position="405"/>
    </location>
</feature>
<keyword evidence="5" id="KW-1185">Reference proteome</keyword>